<organism evidence="2 3">
    <name type="scientific">Methylobacterium radiodurans</name>
    <dbReference type="NCBI Taxonomy" id="2202828"/>
    <lineage>
        <taxon>Bacteria</taxon>
        <taxon>Pseudomonadati</taxon>
        <taxon>Pseudomonadota</taxon>
        <taxon>Alphaproteobacteria</taxon>
        <taxon>Hyphomicrobiales</taxon>
        <taxon>Methylobacteriaceae</taxon>
        <taxon>Methylobacterium</taxon>
    </lineage>
</organism>
<proteinExistence type="predicted"/>
<feature type="compositionally biased region" description="Basic and acidic residues" evidence="1">
    <location>
        <begin position="20"/>
        <end position="31"/>
    </location>
</feature>
<keyword evidence="3" id="KW-1185">Reference proteome</keyword>
<dbReference type="OrthoDB" id="7973138at2"/>
<dbReference type="AlphaFoldDB" id="A0A2U8VN50"/>
<sequence length="354" mass="40458">MSDDFSQRDSAAGVPSITESTERPIEGDTRGRARPRTGTSPASNLVVFRSSVTQDQRRDTVRERLNHVIRPLLRAYAKGLRRPFPHLEAHIEGDRPLTASPILDELRGAFHWAPVRETIAEYADPTLVPAEVRAGLATMLAQDLSGEPPTSVRQAFPDWNKPLVATGYFLTPWRPTDAARWLREFPPFRTLLEPMDMWDDRTAAIWLNDRSPLTFKSLFPVIEDNVVPFEPRPVWKPLTEVLGGLDELDLEALSHRVFRERFRRDVMPPVLSARRVRIRNAIEAMSYGYLTLEEARRDVHTYDLERQGYFDRLFGSNDEWIFDLGMTIASGYTLPQGFDRISLTDSFGHLDSRA</sequence>
<evidence type="ECO:0000256" key="1">
    <source>
        <dbReference type="SAM" id="MobiDB-lite"/>
    </source>
</evidence>
<dbReference type="RefSeq" id="WP_109950174.1">
    <property type="nucleotide sequence ID" value="NZ_CP029551.1"/>
</dbReference>
<name>A0A2U8VN50_9HYPH</name>
<reference evidence="2 3" key="1">
    <citation type="submission" date="2018-05" db="EMBL/GenBank/DDBJ databases">
        <title>Complete Genome Sequence of Methylobacterium sp. 17Sr1-43.</title>
        <authorList>
            <person name="Srinivasan S."/>
        </authorList>
    </citation>
    <scope>NUCLEOTIDE SEQUENCE [LARGE SCALE GENOMIC DNA]</scope>
    <source>
        <strain evidence="2 3">17Sr1-43</strain>
    </source>
</reference>
<evidence type="ECO:0000313" key="2">
    <source>
        <dbReference type="EMBL" id="AWN35043.1"/>
    </source>
</evidence>
<feature type="region of interest" description="Disordered" evidence="1">
    <location>
        <begin position="1"/>
        <end position="43"/>
    </location>
</feature>
<dbReference type="Proteomes" id="UP000246058">
    <property type="component" value="Chromosome"/>
</dbReference>
<gene>
    <name evidence="2" type="ORF">DK427_04205</name>
</gene>
<dbReference type="KEGG" id="meti:DK427_04205"/>
<evidence type="ECO:0000313" key="3">
    <source>
        <dbReference type="Proteomes" id="UP000246058"/>
    </source>
</evidence>
<dbReference type="EMBL" id="CP029551">
    <property type="protein sequence ID" value="AWN35043.1"/>
    <property type="molecule type" value="Genomic_DNA"/>
</dbReference>
<protein>
    <submittedName>
        <fullName evidence="2">Uncharacterized protein</fullName>
    </submittedName>
</protein>
<accession>A0A2U8VN50</accession>